<reference evidence="1" key="1">
    <citation type="submission" date="2020-04" db="EMBL/GenBank/DDBJ databases">
        <authorList>
            <person name="Chiriac C."/>
            <person name="Salcher M."/>
            <person name="Ghai R."/>
            <person name="Kavagutti S V."/>
        </authorList>
    </citation>
    <scope>NUCLEOTIDE SEQUENCE</scope>
</reference>
<proteinExistence type="predicted"/>
<evidence type="ECO:0000313" key="1">
    <source>
        <dbReference type="EMBL" id="CAB4139302.1"/>
    </source>
</evidence>
<sequence>MTRHIALRTASREGCPVVVPSGWGRFDYALPGGITASADTLAETEADIRDRGYTQYLLVKDAPLERQYISGVPA</sequence>
<name>A0A6J5LZH6_9CAUD</name>
<gene>
    <name evidence="1" type="ORF">UFOVP349_27</name>
</gene>
<dbReference type="EMBL" id="LR796357">
    <property type="protein sequence ID" value="CAB4139302.1"/>
    <property type="molecule type" value="Genomic_DNA"/>
</dbReference>
<accession>A0A6J5LZH6</accession>
<organism evidence="1">
    <name type="scientific">uncultured Caudovirales phage</name>
    <dbReference type="NCBI Taxonomy" id="2100421"/>
    <lineage>
        <taxon>Viruses</taxon>
        <taxon>Duplodnaviria</taxon>
        <taxon>Heunggongvirae</taxon>
        <taxon>Uroviricota</taxon>
        <taxon>Caudoviricetes</taxon>
        <taxon>Peduoviridae</taxon>
        <taxon>Maltschvirus</taxon>
        <taxon>Maltschvirus maltsch</taxon>
    </lineage>
</organism>
<protein>
    <submittedName>
        <fullName evidence="1">Uncharacterized protein</fullName>
    </submittedName>
</protein>